<evidence type="ECO:0000313" key="2">
    <source>
        <dbReference type="Proteomes" id="UP000001176"/>
    </source>
</evidence>
<organism evidence="1 2">
    <name type="scientific">Gluconacetobacter diazotrophicus (strain ATCC 49037 / DSM 5601 / CCUG 37298 / CIP 103539 / LMG 7603 / PAl5)</name>
    <dbReference type="NCBI Taxonomy" id="272568"/>
    <lineage>
        <taxon>Bacteria</taxon>
        <taxon>Pseudomonadati</taxon>
        <taxon>Pseudomonadota</taxon>
        <taxon>Alphaproteobacteria</taxon>
        <taxon>Acetobacterales</taxon>
        <taxon>Acetobacteraceae</taxon>
        <taxon>Gluconacetobacter</taxon>
    </lineage>
</organism>
<dbReference type="AlphaFoldDB" id="A9HP69"/>
<dbReference type="Pfam" id="PF10076">
    <property type="entry name" value="Phage_Mu_Gp48"/>
    <property type="match status" value="1"/>
</dbReference>
<proteinExistence type="predicted"/>
<dbReference type="OrthoDB" id="6592844at2"/>
<reference evidence="1 2" key="1">
    <citation type="journal article" date="2009" name="BMC Genomics">
        <title>Complete genome sequence of the sugarcane nitrogen-fixing endophyte Gluconacetobacter diazotrophicus Pal5.</title>
        <authorList>
            <person name="Bertalan M."/>
            <person name="Albano R."/>
            <person name="Padua V."/>
            <person name="Rouws L."/>
            <person name="Rojas C."/>
            <person name="Hemerly A."/>
            <person name="Teixeira K."/>
            <person name="Schwab S."/>
            <person name="Araujo J."/>
            <person name="Oliveira A."/>
            <person name="Franca L."/>
            <person name="Magalhaes V."/>
            <person name="Alqueres S."/>
            <person name="Cardoso A."/>
            <person name="Almeida W."/>
            <person name="Loureiro M.M."/>
            <person name="Nogueira E."/>
            <person name="Cidade D."/>
            <person name="Oliveira D."/>
            <person name="Simao T."/>
            <person name="Macedo J."/>
            <person name="Valadao A."/>
            <person name="Dreschsel M."/>
            <person name="Freitas F."/>
            <person name="Vidal M."/>
            <person name="Guedes H."/>
            <person name="Rodrigues E."/>
            <person name="Meneses C."/>
            <person name="Brioso P."/>
            <person name="Pozzer L."/>
            <person name="Figueiredo D."/>
            <person name="Montano H."/>
            <person name="Junior J."/>
            <person name="Filho G."/>
            <person name="Flores V."/>
            <person name="Ferreira B."/>
            <person name="Branco A."/>
            <person name="Gonzalez P."/>
            <person name="Guillobel H."/>
            <person name="Lemos M."/>
            <person name="Seibel L."/>
            <person name="Macedo J."/>
            <person name="Alves-Ferreira M."/>
            <person name="Sachetto-Martins G."/>
            <person name="Coelho A."/>
            <person name="Santos E."/>
            <person name="Amaral G."/>
            <person name="Neves A."/>
            <person name="Pacheco A.B."/>
            <person name="Carvalho D."/>
            <person name="Lery L."/>
            <person name="Bisch P."/>
            <person name="Rossle S.C."/>
            <person name="Urmenyi T."/>
            <person name="Kruger W.V."/>
            <person name="Martins O."/>
            <person name="Baldani J.I."/>
            <person name="Ferreira P.C."/>
        </authorList>
    </citation>
    <scope>NUCLEOTIDE SEQUENCE [LARGE SCALE GENOMIC DNA]</scope>
    <source>
        <strain evidence="2">ATCC 49037 / DSM 5601 / CCUG 37298 / CIP 103539 / LMG 7603 / PAl5</strain>
    </source>
</reference>
<name>A9HP69_GLUDA</name>
<dbReference type="EMBL" id="AM889285">
    <property type="protein sequence ID" value="CAP56551.1"/>
    <property type="molecule type" value="Genomic_DNA"/>
</dbReference>
<dbReference type="Proteomes" id="UP000001176">
    <property type="component" value="Chromosome"/>
</dbReference>
<accession>A9HP69</accession>
<dbReference type="InterPro" id="IPR018755">
    <property type="entry name" value="Phage_Mu_Gp48"/>
</dbReference>
<keyword evidence="2" id="KW-1185">Reference proteome</keyword>
<dbReference type="RefSeq" id="WP_012226627.1">
    <property type="nucleotide sequence ID" value="NC_010125.1"/>
</dbReference>
<gene>
    <name evidence="1" type="ordered locus">GDI2608</name>
</gene>
<sequence>MSRTADQIVDQWLHQLSPPGRAFPKIAGSNLAGLYRAMALTRAQTEADLDALKLEISPQTSTLLLSDYEAVLGPDPCGRDQLVTTVAERQALDFQRWTYAGGQSIDFYTQMAASVGVTITIDEPEPAICGAAVCGVDVCSQETDRFIWVVNIQPGNTGLEPEAAICGIGVSGVTVCGDILPPAIANEAAMLICPIQTMSPADTTVVFGFGPGPTGAVLDTFNLNVDAIS</sequence>
<evidence type="ECO:0000313" key="1">
    <source>
        <dbReference type="EMBL" id="CAP56551.1"/>
    </source>
</evidence>
<dbReference type="KEGG" id="gdi:GDI2608"/>
<protein>
    <recommendedName>
        <fullName evidence="3">DUF2313 domain-containing protein</fullName>
    </recommendedName>
</protein>
<evidence type="ECO:0008006" key="3">
    <source>
        <dbReference type="Google" id="ProtNLM"/>
    </source>
</evidence>